<dbReference type="EMBL" id="JADNYJ010000058">
    <property type="protein sequence ID" value="KAF8896915.1"/>
    <property type="molecule type" value="Genomic_DNA"/>
</dbReference>
<feature type="domain" description="Enoyl reductase (ER)" evidence="1">
    <location>
        <begin position="10"/>
        <end position="355"/>
    </location>
</feature>
<dbReference type="InterPro" id="IPR013154">
    <property type="entry name" value="ADH-like_N"/>
</dbReference>
<dbReference type="SUPFAM" id="SSF51735">
    <property type="entry name" value="NAD(P)-binding Rossmann-fold domains"/>
    <property type="match status" value="1"/>
</dbReference>
<proteinExistence type="predicted"/>
<dbReference type="Pfam" id="PF08240">
    <property type="entry name" value="ADH_N"/>
    <property type="match status" value="1"/>
</dbReference>
<dbReference type="SUPFAM" id="SSF50129">
    <property type="entry name" value="GroES-like"/>
    <property type="match status" value="1"/>
</dbReference>
<comment type="caution">
    <text evidence="2">The sequence shown here is derived from an EMBL/GenBank/DDBJ whole genome shotgun (WGS) entry which is preliminary data.</text>
</comment>
<dbReference type="InterPro" id="IPR011032">
    <property type="entry name" value="GroES-like_sf"/>
</dbReference>
<dbReference type="AlphaFoldDB" id="A0A9P5NL03"/>
<organism evidence="2 3">
    <name type="scientific">Gymnopilus junonius</name>
    <name type="common">Spectacular rustgill mushroom</name>
    <name type="synonym">Gymnopilus spectabilis subsp. junonius</name>
    <dbReference type="NCBI Taxonomy" id="109634"/>
    <lineage>
        <taxon>Eukaryota</taxon>
        <taxon>Fungi</taxon>
        <taxon>Dikarya</taxon>
        <taxon>Basidiomycota</taxon>
        <taxon>Agaricomycotina</taxon>
        <taxon>Agaricomycetes</taxon>
        <taxon>Agaricomycetidae</taxon>
        <taxon>Agaricales</taxon>
        <taxon>Agaricineae</taxon>
        <taxon>Hymenogastraceae</taxon>
        <taxon>Gymnopilus</taxon>
    </lineage>
</organism>
<dbReference type="InterPro" id="IPR047122">
    <property type="entry name" value="Trans-enoyl_RdTase-like"/>
</dbReference>
<dbReference type="PANTHER" id="PTHR45348:SF7">
    <property type="entry name" value="ZINC BINDING OXIDOREDUCTASE, PUTATIVE-RELATED"/>
    <property type="match status" value="1"/>
</dbReference>
<gene>
    <name evidence="2" type="ORF">CPB84DRAFT_1203823</name>
</gene>
<dbReference type="InterPro" id="IPR036291">
    <property type="entry name" value="NAD(P)-bd_dom_sf"/>
</dbReference>
<dbReference type="Gene3D" id="3.40.50.720">
    <property type="entry name" value="NAD(P)-binding Rossmann-like Domain"/>
    <property type="match status" value="1"/>
</dbReference>
<protein>
    <submittedName>
        <fullName evidence="2">Chaperonin 10-like protein</fullName>
    </submittedName>
</protein>
<dbReference type="PANTHER" id="PTHR45348">
    <property type="entry name" value="HYPOTHETICAL OXIDOREDUCTASE (EUROFUNG)"/>
    <property type="match status" value="1"/>
</dbReference>
<dbReference type="Proteomes" id="UP000724874">
    <property type="component" value="Unassembled WGS sequence"/>
</dbReference>
<dbReference type="SMART" id="SM00829">
    <property type="entry name" value="PKS_ER"/>
    <property type="match status" value="1"/>
</dbReference>
<dbReference type="CDD" id="cd08249">
    <property type="entry name" value="enoyl_reductase_like"/>
    <property type="match status" value="1"/>
</dbReference>
<dbReference type="OrthoDB" id="10257049at2759"/>
<dbReference type="Gene3D" id="3.90.180.10">
    <property type="entry name" value="Medium-chain alcohol dehydrogenases, catalytic domain"/>
    <property type="match status" value="1"/>
</dbReference>
<evidence type="ECO:0000313" key="2">
    <source>
        <dbReference type="EMBL" id="KAF8896915.1"/>
    </source>
</evidence>
<dbReference type="InterPro" id="IPR020843">
    <property type="entry name" value="ER"/>
</dbReference>
<evidence type="ECO:0000313" key="3">
    <source>
        <dbReference type="Proteomes" id="UP000724874"/>
    </source>
</evidence>
<evidence type="ECO:0000259" key="1">
    <source>
        <dbReference type="SMART" id="SM00829"/>
    </source>
</evidence>
<name>A0A9P5NL03_GYMJU</name>
<sequence>MSTMKALVTAEHQTAEVKDIPIPEPGLKEIRVKVHFVALNLVDSLYVAHPTDKPGRVVGSDIAGVVDKVGNDVVDWNVGDRVAGLLQGATSGNPRPGGFAEYAILEHDLAIRIPPGVSFEEAATFPLCSLTAAQALFIRLELEAPFSSPFKPKRIEWKAPTILVFSAATSVGLFAVELAKLLHTPTGESYRIFATASPKNHDKLLALGVEAVFDYKSPTWPEEVRKASGGISYAVDCISEDKTTAQISQTFVDAGGKVAVIRKSAWNKDGIREGVLPIYSAAWWGLGHEIIYNDEVMPASSIWREFTTAFYKFLSLGSESDHAVFPISGNPVRLMPGGLEGIIRDAFVLLGQGKVRERNPAVQDYAGKDWLRPISAEKLVYSLEPL</sequence>
<dbReference type="GO" id="GO:0016651">
    <property type="term" value="F:oxidoreductase activity, acting on NAD(P)H"/>
    <property type="evidence" value="ECO:0007669"/>
    <property type="project" value="InterPro"/>
</dbReference>
<reference evidence="2" key="1">
    <citation type="submission" date="2020-11" db="EMBL/GenBank/DDBJ databases">
        <authorList>
            <consortium name="DOE Joint Genome Institute"/>
            <person name="Ahrendt S."/>
            <person name="Riley R."/>
            <person name="Andreopoulos W."/>
            <person name="LaButti K."/>
            <person name="Pangilinan J."/>
            <person name="Ruiz-duenas F.J."/>
            <person name="Barrasa J.M."/>
            <person name="Sanchez-Garcia M."/>
            <person name="Camarero S."/>
            <person name="Miyauchi S."/>
            <person name="Serrano A."/>
            <person name="Linde D."/>
            <person name="Babiker R."/>
            <person name="Drula E."/>
            <person name="Ayuso-Fernandez I."/>
            <person name="Pacheco R."/>
            <person name="Padilla G."/>
            <person name="Ferreira P."/>
            <person name="Barriuso J."/>
            <person name="Kellner H."/>
            <person name="Castanera R."/>
            <person name="Alfaro M."/>
            <person name="Ramirez L."/>
            <person name="Pisabarro A.G."/>
            <person name="Kuo A."/>
            <person name="Tritt A."/>
            <person name="Lipzen A."/>
            <person name="He G."/>
            <person name="Yan M."/>
            <person name="Ng V."/>
            <person name="Cullen D."/>
            <person name="Martin F."/>
            <person name="Rosso M.-N."/>
            <person name="Henrissat B."/>
            <person name="Hibbett D."/>
            <person name="Martinez A.T."/>
            <person name="Grigoriev I.V."/>
        </authorList>
    </citation>
    <scope>NUCLEOTIDE SEQUENCE</scope>
    <source>
        <strain evidence="2">AH 44721</strain>
    </source>
</reference>
<accession>A0A9P5NL03</accession>
<keyword evidence="3" id="KW-1185">Reference proteome</keyword>